<dbReference type="InterPro" id="IPR010998">
    <property type="entry name" value="Integrase_recombinase_N"/>
</dbReference>
<proteinExistence type="predicted"/>
<feature type="domain" description="Tyr recombinase" evidence="5">
    <location>
        <begin position="413"/>
        <end position="620"/>
    </location>
</feature>
<keyword evidence="4" id="KW-0233">DNA recombination</keyword>
<sequence length="632" mass="70548">MNRRLTRQHFALYRGYLDGLTDVQLHASYGDTGTDVRVTRRLIATLRDTLSVAARRARDIEAAHLLRLKPGSIPPAELHAQDSVPTLDAYRDSVDPDGVYSEAELLELYRADFPPEASPRVDRRIARNARLRRRQADALARMEKALVHDPVPHHPLEGWFEPAVVARLTAAGLATLADLLALIGRRRNRWHAEVPKLGPKGAQRIMDWLSLHAGSLGQVLSPLATTPRRQLQAGHPALLRPPIGGTVPDIVPMEALRVSAELDGSQGLNRAPVPAHQAELNTDLAAVSAWVRIRGARSPDTARTYRREGERLLLWAIVQKGKPLSSLNTLDCAEYIDVFLTDPQPAARWVGRGRVERFEPAWRPFAGPLKDRSRVDARKILRAMFSWLVGQRYLASNPFDGLPRSSEVEAVNTTGRTLTHAQWKYVLQTTRRIEYTPEEQRDHFTLLFAYATGLRRAELAGAMTGDLTRAALDGALDDAWELKVRGKGRRNRRVPMPEKLMAELERTLTSHGMPALLGCPKDTPLIAHLQTGRRLTPDAVARLFKRIFERAADQLETRYPGAAADLRNASTHWLRHTHVNHTLDSGADVRDVQTNLGHASLATTTIYTKGDSARRYRAVNAFFEDALLDAQS</sequence>
<dbReference type="InterPro" id="IPR050090">
    <property type="entry name" value="Tyrosine_recombinase_XerCD"/>
</dbReference>
<dbReference type="SUPFAM" id="SSF56349">
    <property type="entry name" value="DNA breaking-rejoining enzymes"/>
    <property type="match status" value="1"/>
</dbReference>
<evidence type="ECO:0000256" key="1">
    <source>
        <dbReference type="ARBA" id="ARBA00004496"/>
    </source>
</evidence>
<keyword evidence="3" id="KW-0238">DNA-binding</keyword>
<dbReference type="AlphaFoldDB" id="A0A158JMG7"/>
<comment type="subcellular location">
    <subcellularLocation>
        <location evidence="1">Cytoplasm</location>
    </subcellularLocation>
</comment>
<evidence type="ECO:0000313" key="6">
    <source>
        <dbReference type="EMBL" id="SAL69619.1"/>
    </source>
</evidence>
<evidence type="ECO:0000256" key="2">
    <source>
        <dbReference type="ARBA" id="ARBA00022908"/>
    </source>
</evidence>
<dbReference type="GO" id="GO:0006310">
    <property type="term" value="P:DNA recombination"/>
    <property type="evidence" value="ECO:0007669"/>
    <property type="project" value="UniProtKB-KW"/>
</dbReference>
<dbReference type="Pfam" id="PF00589">
    <property type="entry name" value="Phage_integrase"/>
    <property type="match status" value="1"/>
</dbReference>
<evidence type="ECO:0000259" key="5">
    <source>
        <dbReference type="PROSITE" id="PS51898"/>
    </source>
</evidence>
<protein>
    <submittedName>
        <fullName evidence="6">Integrase family protein</fullName>
    </submittedName>
</protein>
<evidence type="ECO:0000256" key="3">
    <source>
        <dbReference type="ARBA" id="ARBA00023125"/>
    </source>
</evidence>
<keyword evidence="2" id="KW-0229">DNA integration</keyword>
<gene>
    <name evidence="6" type="ORF">AWB69_08237</name>
</gene>
<dbReference type="GO" id="GO:0005737">
    <property type="term" value="C:cytoplasm"/>
    <property type="evidence" value="ECO:0007669"/>
    <property type="project" value="UniProtKB-SubCell"/>
</dbReference>
<dbReference type="PROSITE" id="PS51898">
    <property type="entry name" value="TYR_RECOMBINASE"/>
    <property type="match status" value="1"/>
</dbReference>
<dbReference type="Gene3D" id="1.10.150.130">
    <property type="match status" value="1"/>
</dbReference>
<dbReference type="PANTHER" id="PTHR30349">
    <property type="entry name" value="PHAGE INTEGRASE-RELATED"/>
    <property type="match status" value="1"/>
</dbReference>
<dbReference type="InterPro" id="IPR022169">
    <property type="entry name" value="DUF3701"/>
</dbReference>
<dbReference type="InterPro" id="IPR002104">
    <property type="entry name" value="Integrase_catalytic"/>
</dbReference>
<evidence type="ECO:0000256" key="4">
    <source>
        <dbReference type="ARBA" id="ARBA00023172"/>
    </source>
</evidence>
<evidence type="ECO:0000313" key="7">
    <source>
        <dbReference type="Proteomes" id="UP000054683"/>
    </source>
</evidence>
<dbReference type="GO" id="GO:0003677">
    <property type="term" value="F:DNA binding"/>
    <property type="evidence" value="ECO:0007669"/>
    <property type="project" value="UniProtKB-KW"/>
</dbReference>
<accession>A0A158JMG7</accession>
<dbReference type="Proteomes" id="UP000054683">
    <property type="component" value="Unassembled WGS sequence"/>
</dbReference>
<organism evidence="6 7">
    <name type="scientific">Caballeronia udeis</name>
    <dbReference type="NCBI Taxonomy" id="1232866"/>
    <lineage>
        <taxon>Bacteria</taxon>
        <taxon>Pseudomonadati</taxon>
        <taxon>Pseudomonadota</taxon>
        <taxon>Betaproteobacteria</taxon>
        <taxon>Burkholderiales</taxon>
        <taxon>Burkholderiaceae</taxon>
        <taxon>Caballeronia</taxon>
    </lineage>
</organism>
<dbReference type="InterPro" id="IPR013762">
    <property type="entry name" value="Integrase-like_cat_sf"/>
</dbReference>
<dbReference type="EMBL" id="FCOK02000098">
    <property type="protein sequence ID" value="SAL69619.1"/>
    <property type="molecule type" value="Genomic_DNA"/>
</dbReference>
<dbReference type="Pfam" id="PF12482">
    <property type="entry name" value="DUF3701"/>
    <property type="match status" value="1"/>
</dbReference>
<reference evidence="6 7" key="1">
    <citation type="submission" date="2016-01" db="EMBL/GenBank/DDBJ databases">
        <authorList>
            <person name="Oliw E.H."/>
        </authorList>
    </citation>
    <scope>NUCLEOTIDE SEQUENCE [LARGE SCALE GENOMIC DNA]</scope>
    <source>
        <strain evidence="6">LMG 27134</strain>
    </source>
</reference>
<dbReference type="PANTHER" id="PTHR30349:SF77">
    <property type="entry name" value="TYROSINE RECOMBINASE XERC"/>
    <property type="match status" value="1"/>
</dbReference>
<dbReference type="InterPro" id="IPR011010">
    <property type="entry name" value="DNA_brk_join_enz"/>
</dbReference>
<dbReference type="OrthoDB" id="8610787at2"/>
<dbReference type="GO" id="GO:0015074">
    <property type="term" value="P:DNA integration"/>
    <property type="evidence" value="ECO:0007669"/>
    <property type="project" value="UniProtKB-KW"/>
</dbReference>
<dbReference type="RefSeq" id="WP_062092318.1">
    <property type="nucleotide sequence ID" value="NZ_FCOK02000098.1"/>
</dbReference>
<name>A0A158JMG7_9BURK</name>
<dbReference type="Gene3D" id="1.10.443.10">
    <property type="entry name" value="Intergrase catalytic core"/>
    <property type="match status" value="1"/>
</dbReference>